<evidence type="ECO:0000313" key="2">
    <source>
        <dbReference type="EMBL" id="GHP13309.1"/>
    </source>
</evidence>
<gene>
    <name evidence="2" type="ORF">YK48G_07340</name>
</gene>
<protein>
    <submittedName>
        <fullName evidence="2">NADPH:quinone reductase</fullName>
    </submittedName>
</protein>
<proteinExistence type="predicted"/>
<reference evidence="2 3" key="1">
    <citation type="journal article" date="2021" name="Int. J. Syst. Evol. Microbiol.">
        <title>Lentilactobacillus fungorum sp. nov., isolated from spent mushroom substrates.</title>
        <authorList>
            <person name="Tohno M."/>
            <person name="Tanizawa Y."/>
            <person name="Kojima Y."/>
            <person name="Sakamoto M."/>
            <person name="Ohkuma M."/>
            <person name="Kobayashi H."/>
        </authorList>
    </citation>
    <scope>NUCLEOTIDE SEQUENCE [LARGE SCALE GENOMIC DNA]</scope>
    <source>
        <strain evidence="2 3">YK48G</strain>
    </source>
</reference>
<dbReference type="InterPro" id="IPR036291">
    <property type="entry name" value="NAD(P)-bd_dom_sf"/>
</dbReference>
<dbReference type="SUPFAM" id="SSF51735">
    <property type="entry name" value="NAD(P)-binding Rossmann-fold domains"/>
    <property type="match status" value="1"/>
</dbReference>
<comment type="caution">
    <text evidence="2">The sequence shown here is derived from an EMBL/GenBank/DDBJ whole genome shotgun (WGS) entry which is preliminary data.</text>
</comment>
<dbReference type="PANTHER" id="PTHR43482">
    <property type="entry name" value="PROTEIN AST1-RELATED"/>
    <property type="match status" value="1"/>
</dbReference>
<dbReference type="InterPro" id="IPR011032">
    <property type="entry name" value="GroES-like_sf"/>
</dbReference>
<dbReference type="PROSITE" id="PS01162">
    <property type="entry name" value="QOR_ZETA_CRYSTAL"/>
    <property type="match status" value="1"/>
</dbReference>
<dbReference type="SUPFAM" id="SSF50129">
    <property type="entry name" value="GroES-like"/>
    <property type="match status" value="1"/>
</dbReference>
<feature type="domain" description="Enoyl reductase (ER)" evidence="1">
    <location>
        <begin position="11"/>
        <end position="303"/>
    </location>
</feature>
<dbReference type="Gene3D" id="3.90.180.10">
    <property type="entry name" value="Medium-chain alcohol dehydrogenases, catalytic domain"/>
    <property type="match status" value="1"/>
</dbReference>
<organism evidence="2 3">
    <name type="scientific">Lentilactobacillus fungorum</name>
    <dbReference type="NCBI Taxonomy" id="2201250"/>
    <lineage>
        <taxon>Bacteria</taxon>
        <taxon>Bacillati</taxon>
        <taxon>Bacillota</taxon>
        <taxon>Bacilli</taxon>
        <taxon>Lactobacillales</taxon>
        <taxon>Lactobacillaceae</taxon>
        <taxon>Lentilactobacillus</taxon>
    </lineage>
</organism>
<dbReference type="SMART" id="SM00829">
    <property type="entry name" value="PKS_ER"/>
    <property type="match status" value="1"/>
</dbReference>
<evidence type="ECO:0000313" key="3">
    <source>
        <dbReference type="Proteomes" id="UP000604765"/>
    </source>
</evidence>
<dbReference type="InterPro" id="IPR002364">
    <property type="entry name" value="Quin_OxRdtase/zeta-crystal_CS"/>
</dbReference>
<keyword evidence="3" id="KW-1185">Reference proteome</keyword>
<dbReference type="Pfam" id="PF00107">
    <property type="entry name" value="ADH_zinc_N"/>
    <property type="match status" value="1"/>
</dbReference>
<dbReference type="InterPro" id="IPR020843">
    <property type="entry name" value="ER"/>
</dbReference>
<dbReference type="EMBL" id="BNJR01000007">
    <property type="protein sequence ID" value="GHP13309.1"/>
    <property type="molecule type" value="Genomic_DNA"/>
</dbReference>
<sequence>MKAIIQRSYNGNDDLIIDNLATPKVAPMSALVRTQYTPVLPYDWLTEEGKLIGMRPTQLPMVISYGFVGVVEQVGMLRNHRLVGKPVIGAQMTGAAAEFINSQIPPLLFEIPQSVNLADAATLIGGADAAQLAVNDIKATKNEVILITGASGGVGTYLIQLLKHEHVTVIALANRHNVSFLRELGADYVVDYNDDLAKQLADVPRATKVIDTVGTTALLDQLSGYYDELAIFSLSRPTYTPQKPVQTFRFGNGNIGIAGYHKLISLLAAGEISGVVQQTFDFEVVKQAQHVSKEQHARGRILLKYH</sequence>
<dbReference type="Gene3D" id="3.40.50.720">
    <property type="entry name" value="NAD(P)-binding Rossmann-like Domain"/>
    <property type="match status" value="1"/>
</dbReference>
<dbReference type="PANTHER" id="PTHR43482:SF1">
    <property type="entry name" value="PROTEIN AST1-RELATED"/>
    <property type="match status" value="1"/>
</dbReference>
<name>A0ABQ3VZI4_9LACO</name>
<dbReference type="InterPro" id="IPR052585">
    <property type="entry name" value="Lipid_raft_assoc_Zn_ADH"/>
</dbReference>
<accession>A0ABQ3VZI4</accession>
<dbReference type="Proteomes" id="UP000604765">
    <property type="component" value="Unassembled WGS sequence"/>
</dbReference>
<evidence type="ECO:0000259" key="1">
    <source>
        <dbReference type="SMART" id="SM00829"/>
    </source>
</evidence>
<dbReference type="RefSeq" id="WP_203629346.1">
    <property type="nucleotide sequence ID" value="NZ_BNJR01000007.1"/>
</dbReference>
<dbReference type="InterPro" id="IPR013149">
    <property type="entry name" value="ADH-like_C"/>
</dbReference>